<evidence type="ECO:0000313" key="2">
    <source>
        <dbReference type="EMBL" id="QIG68776.1"/>
    </source>
</evidence>
<gene>
    <name evidence="2" type="ORF">EVB68_039</name>
</gene>
<protein>
    <submittedName>
        <fullName evidence="2">Uncharacterized protein</fullName>
    </submittedName>
</protein>
<keyword evidence="3" id="KW-1185">Reference proteome</keyword>
<proteinExistence type="predicted"/>
<feature type="region of interest" description="Disordered" evidence="1">
    <location>
        <begin position="1"/>
        <end position="46"/>
    </location>
</feature>
<dbReference type="Proteomes" id="UP000656384">
    <property type="component" value="Segment"/>
</dbReference>
<feature type="compositionally biased region" description="Polar residues" evidence="1">
    <location>
        <begin position="36"/>
        <end position="46"/>
    </location>
</feature>
<dbReference type="EMBL" id="MN988497">
    <property type="protein sequence ID" value="QIG68776.1"/>
    <property type="molecule type" value="Genomic_DNA"/>
</dbReference>
<sequence length="46" mass="5122">MTSRINSRNRTTSRVSVTTSAVVEPTYDPSLDLSDSRNSQYIGQVM</sequence>
<organism evidence="2 3">
    <name type="scientific">Rhizobium phage RHph_Y2_6</name>
    <dbReference type="NCBI Taxonomy" id="2509576"/>
    <lineage>
        <taxon>Viruses</taxon>
        <taxon>Duplodnaviria</taxon>
        <taxon>Heunggongvirae</taxon>
        <taxon>Uroviricota</taxon>
        <taxon>Caudoviricetes</taxon>
        <taxon>Schitoviridae</taxon>
        <taxon>Demetervirinae</taxon>
        <taxon>Acanvirus</taxon>
        <taxon>Acanvirus Y26</taxon>
    </lineage>
</organism>
<evidence type="ECO:0000256" key="1">
    <source>
        <dbReference type="SAM" id="MobiDB-lite"/>
    </source>
</evidence>
<accession>A0A7S5R4Z1</accession>
<name>A0A7S5R4Z1_9CAUD</name>
<reference evidence="2" key="1">
    <citation type="submission" date="2020-01" db="EMBL/GenBank/DDBJ databases">
        <title>Patterns of diversity and host range of bacteriophage communities associated with bean-nodulatin bacteria.</title>
        <authorList>
            <person name="Vann Cauwenberghe J."/>
            <person name="Santamaria R.I."/>
            <person name="Bustos P."/>
            <person name="Juarez S."/>
            <person name="Gonzalez V."/>
        </authorList>
    </citation>
    <scope>NUCLEOTIDE SEQUENCE</scope>
</reference>
<evidence type="ECO:0000313" key="3">
    <source>
        <dbReference type="Proteomes" id="UP000656384"/>
    </source>
</evidence>
<feature type="compositionally biased region" description="Low complexity" evidence="1">
    <location>
        <begin position="1"/>
        <end position="23"/>
    </location>
</feature>